<dbReference type="Gene3D" id="3.40.50.1820">
    <property type="entry name" value="alpha/beta hydrolase"/>
    <property type="match status" value="1"/>
</dbReference>
<dbReference type="InterPro" id="IPR029058">
    <property type="entry name" value="AB_hydrolase_fold"/>
</dbReference>
<dbReference type="RefSeq" id="WP_071457077.1">
    <property type="nucleotide sequence ID" value="NZ_CP017267.1"/>
</dbReference>
<evidence type="ECO:0000259" key="1">
    <source>
        <dbReference type="Pfam" id="PF12146"/>
    </source>
</evidence>
<protein>
    <recommendedName>
        <fullName evidence="1">Serine aminopeptidase S33 domain-containing protein</fullName>
    </recommendedName>
</protein>
<feature type="domain" description="Serine aminopeptidase S33" evidence="1">
    <location>
        <begin position="27"/>
        <end position="291"/>
    </location>
</feature>
<dbReference type="KEGG" id="vte:BHY08_06350"/>
<reference evidence="2 3" key="1">
    <citation type="submission" date="2016-09" db="EMBL/GenBank/DDBJ databases">
        <title>Vagococcus teuberi sp. nov., isolated from the Malian artisanal sour milk fene.</title>
        <authorList>
            <person name="Wullschleger S."/>
            <person name="Seifert C."/>
            <person name="Baumgartner S."/>
            <person name="Lacroix C."/>
            <person name="Bonfoh B."/>
            <person name="Stevens M.J."/>
            <person name="Meile L."/>
        </authorList>
    </citation>
    <scope>NUCLEOTIDE SEQUENCE [LARGE SCALE GENOMIC DNA]</scope>
    <source>
        <strain evidence="2 3">DSM 21459</strain>
    </source>
</reference>
<dbReference type="OrthoDB" id="9806902at2"/>
<proteinExistence type="predicted"/>
<dbReference type="Pfam" id="PF12146">
    <property type="entry name" value="Hydrolase_4"/>
    <property type="match status" value="1"/>
</dbReference>
<evidence type="ECO:0000313" key="2">
    <source>
        <dbReference type="EMBL" id="APB31483.1"/>
    </source>
</evidence>
<dbReference type="SUPFAM" id="SSF53474">
    <property type="entry name" value="alpha/beta-Hydrolases"/>
    <property type="match status" value="1"/>
</dbReference>
<name>A0A1J0A6B7_9ENTE</name>
<accession>A0A1J0A6B7</accession>
<dbReference type="InterPro" id="IPR022742">
    <property type="entry name" value="Hydrolase_4"/>
</dbReference>
<sequence>MKKTFVIESLDGNTDLNGIVWYPSTKKPKAILQIVHGMAEYIERYAPLAEYLASHNILVIGHDHLGHGESVDMDDPLHGFFCEGDSASIVVEDTFQITQYAKSRYPDTPLFILGHSMGSFVVRNYLKKYSHLVKGAILMGTTSRRNNVKMALKLAKGLNTVSPRTKNPALDKLMFGSYNQSFKPAHSPYSWLSKNPENVENYEKDDRCGFIFTNNGYYTLLSLVHGATKKHWYNTIQRDLPILIISGEKDPVGNYGKGPRKVALELSDNYFKDVTLRLYHDLRHEILNEKESLDVTLDIYDWVSHRL</sequence>
<dbReference type="Proteomes" id="UP000191200">
    <property type="component" value="Chromosome"/>
</dbReference>
<dbReference type="EMBL" id="CP017267">
    <property type="protein sequence ID" value="APB31483.1"/>
    <property type="molecule type" value="Genomic_DNA"/>
</dbReference>
<dbReference type="STRING" id="519472.BHY08_06350"/>
<dbReference type="AlphaFoldDB" id="A0A1J0A6B7"/>
<gene>
    <name evidence="2" type="ORF">BHY08_06350</name>
</gene>
<organism evidence="2 3">
    <name type="scientific">Vagococcus teuberi</name>
    <dbReference type="NCBI Taxonomy" id="519472"/>
    <lineage>
        <taxon>Bacteria</taxon>
        <taxon>Bacillati</taxon>
        <taxon>Bacillota</taxon>
        <taxon>Bacilli</taxon>
        <taxon>Lactobacillales</taxon>
        <taxon>Enterococcaceae</taxon>
        <taxon>Vagococcus</taxon>
    </lineage>
</organism>
<dbReference type="PANTHER" id="PTHR11614">
    <property type="entry name" value="PHOSPHOLIPASE-RELATED"/>
    <property type="match status" value="1"/>
</dbReference>
<keyword evidence="3" id="KW-1185">Reference proteome</keyword>
<dbReference type="InterPro" id="IPR051044">
    <property type="entry name" value="MAG_DAG_Lipase"/>
</dbReference>
<evidence type="ECO:0000313" key="3">
    <source>
        <dbReference type="Proteomes" id="UP000191200"/>
    </source>
</evidence>